<accession>A0AAP2DZC8</accession>
<dbReference type="EMBL" id="JAHESE010000009">
    <property type="protein sequence ID" value="MBT1708832.1"/>
    <property type="molecule type" value="Genomic_DNA"/>
</dbReference>
<name>A0AAP2DZC8_9BACT</name>
<gene>
    <name evidence="5" type="ORF">KK062_11395</name>
</gene>
<dbReference type="PROSITE" id="PS50293">
    <property type="entry name" value="TPR_REGION"/>
    <property type="match status" value="1"/>
</dbReference>
<dbReference type="Pfam" id="PF12770">
    <property type="entry name" value="CHAT"/>
    <property type="match status" value="1"/>
</dbReference>
<dbReference type="InterPro" id="IPR011990">
    <property type="entry name" value="TPR-like_helical_dom_sf"/>
</dbReference>
<feature type="domain" description="CHAT" evidence="4">
    <location>
        <begin position="605"/>
        <end position="867"/>
    </location>
</feature>
<dbReference type="InterPro" id="IPR024983">
    <property type="entry name" value="CHAT_dom"/>
</dbReference>
<dbReference type="Pfam" id="PF13176">
    <property type="entry name" value="TPR_7"/>
    <property type="match status" value="1"/>
</dbReference>
<dbReference type="AlphaFoldDB" id="A0AAP2DZC8"/>
<dbReference type="Proteomes" id="UP001319080">
    <property type="component" value="Unassembled WGS sequence"/>
</dbReference>
<comment type="caution">
    <text evidence="5">The sequence shown here is derived from an EMBL/GenBank/DDBJ whole genome shotgun (WGS) entry which is preliminary data.</text>
</comment>
<evidence type="ECO:0000313" key="5">
    <source>
        <dbReference type="EMBL" id="MBT1708832.1"/>
    </source>
</evidence>
<evidence type="ECO:0000256" key="1">
    <source>
        <dbReference type="PROSITE-ProRule" id="PRU00339"/>
    </source>
</evidence>
<reference evidence="5 6" key="1">
    <citation type="submission" date="2021-05" db="EMBL/GenBank/DDBJ databases">
        <title>A Polyphasic approach of four new species of the genus Ohtaekwangia: Ohtaekwangia histidinii sp. nov., Ohtaekwangia cretensis sp. nov., Ohtaekwangia indiensis sp. nov., Ohtaekwangia reichenbachii sp. nov. from diverse environment.</title>
        <authorList>
            <person name="Octaviana S."/>
        </authorList>
    </citation>
    <scope>NUCLEOTIDE SEQUENCE [LARGE SCALE GENOMIC DNA]</scope>
    <source>
        <strain evidence="5 6">PWU5</strain>
    </source>
</reference>
<organism evidence="5 6">
    <name type="scientific">Dawidia cretensis</name>
    <dbReference type="NCBI Taxonomy" id="2782350"/>
    <lineage>
        <taxon>Bacteria</taxon>
        <taxon>Pseudomonadati</taxon>
        <taxon>Bacteroidota</taxon>
        <taxon>Cytophagia</taxon>
        <taxon>Cytophagales</taxon>
        <taxon>Chryseotaleaceae</taxon>
        <taxon>Dawidia</taxon>
    </lineage>
</organism>
<keyword evidence="2" id="KW-0472">Membrane</keyword>
<dbReference type="Gene3D" id="1.25.40.10">
    <property type="entry name" value="Tetratricopeptide repeat domain"/>
    <property type="match status" value="2"/>
</dbReference>
<evidence type="ECO:0000313" key="6">
    <source>
        <dbReference type="Proteomes" id="UP001319080"/>
    </source>
</evidence>
<dbReference type="PROSITE" id="PS50005">
    <property type="entry name" value="TPR"/>
    <property type="match status" value="1"/>
</dbReference>
<keyword evidence="6" id="KW-1185">Reference proteome</keyword>
<keyword evidence="3" id="KW-0732">Signal</keyword>
<dbReference type="InterPro" id="IPR019734">
    <property type="entry name" value="TPR_rpt"/>
</dbReference>
<keyword evidence="2" id="KW-1133">Transmembrane helix</keyword>
<dbReference type="SUPFAM" id="SSF48452">
    <property type="entry name" value="TPR-like"/>
    <property type="match status" value="2"/>
</dbReference>
<feature type="signal peptide" evidence="3">
    <location>
        <begin position="1"/>
        <end position="21"/>
    </location>
</feature>
<proteinExistence type="predicted"/>
<feature type="transmembrane region" description="Helical" evidence="2">
    <location>
        <begin position="880"/>
        <end position="900"/>
    </location>
</feature>
<feature type="chain" id="PRO_5042865819" evidence="3">
    <location>
        <begin position="22"/>
        <end position="908"/>
    </location>
</feature>
<keyword evidence="2" id="KW-0812">Transmembrane</keyword>
<sequence length="908" mass="103166">MKLSWYLLVVSFSITSGLAQSQQPSDYAFQKSLSVLRQKDDAENYTYAFVDEYLKDPTEENLVLFTTYEKERWRSLISRGEYLAYVVLLCNQGYYLTRYGDVYEGIYAYEKASRLFTSQALTDFDIIEYCLKPLGNNYSMLGDYTSAANIVKGYLYLAEQQGNDKQRTSACINLSIIYHDTGKYQEAIRLLQQALTMSPVPAEKKMLVYYNLARNHADLRELAKARQYANLATSIFRQHQWPDALPTLVNVYTLLAAISLADAQSIKALTWIEKAQTLAAANSKLFKNRELAKLVNTHAGILVACGQYREALARYQHAFTWLIPQYDPVKNELPEASAFYAENAIKEALDGMAEAYTKLNDARKSLACYKLRFEAEDLLRDTYNYEEAKLIQQAENRNVTEKALELLYVLFEETKDSRYAIEAFQFAERTKAMILRENSEDRHWRQRQEQDTLVKAESKLRYKQAILASEIVTEQMRQEQADVAYIHQLTAQQTANAITQKEIAQALEKKYPARMLADSFQPEVIQNIQRLLQTDHATVVEYFFGTRALYIFRVDQNSVQMSKVETIELLKQNVLALHNFFVNASAINNQVEQYKDLAFEVARSLHLTKQVATPHLILVPDGVLNLIPFDALLYEKASGTTYQNFPWLLKKYTIAYQPSASIYTSTARHPVALNRKSVLGVFPVFHNSALQLDYSVKEAGDIQDQTDGLFLLNQAATQHAFLEHASQFQIIHLSTHASSGTGAAPPSIMFSDSTLYLPRIYGLNLRADLLVLSACETGVGVLVKGEGAISLAHGFQFSGIRNAIFSLWKVNDNSTATLMGNFYRQYFASGNKAEALRLARQDYLNDEVISNTSKSPYYWAGFVYYGSLETQPVDTAFSPLLFGSLAVFLLIVFVVIYGIYKRRYNATV</sequence>
<dbReference type="PANTHER" id="PTHR10098">
    <property type="entry name" value="RAPSYN-RELATED"/>
    <property type="match status" value="1"/>
</dbReference>
<keyword evidence="1" id="KW-0802">TPR repeat</keyword>
<dbReference type="SMART" id="SM00028">
    <property type="entry name" value="TPR"/>
    <property type="match status" value="4"/>
</dbReference>
<feature type="repeat" description="TPR" evidence="1">
    <location>
        <begin position="168"/>
        <end position="201"/>
    </location>
</feature>
<evidence type="ECO:0000256" key="3">
    <source>
        <dbReference type="SAM" id="SignalP"/>
    </source>
</evidence>
<protein>
    <submittedName>
        <fullName evidence="5">CHAT domain-containing protein</fullName>
    </submittedName>
</protein>
<evidence type="ECO:0000256" key="2">
    <source>
        <dbReference type="SAM" id="Phobius"/>
    </source>
</evidence>
<evidence type="ECO:0000259" key="4">
    <source>
        <dbReference type="Pfam" id="PF12770"/>
    </source>
</evidence>